<protein>
    <submittedName>
        <fullName evidence="1">Uncharacterized protein</fullName>
    </submittedName>
</protein>
<keyword evidence="2" id="KW-1185">Reference proteome</keyword>
<sequence length="69" mass="7635">MAPKSRLEEAKVTGTMGITVTAPPSAKSQFARGNRYRQWEGVPRHDLVVQLLSIFGRMCSASINRQCPC</sequence>
<evidence type="ECO:0000313" key="1">
    <source>
        <dbReference type="EMBL" id="KAL0469434.1"/>
    </source>
</evidence>
<accession>A0ABR3D9R2</accession>
<dbReference type="EMBL" id="JAVLET010000005">
    <property type="protein sequence ID" value="KAL0469434.1"/>
    <property type="molecule type" value="Genomic_DNA"/>
</dbReference>
<evidence type="ECO:0000313" key="2">
    <source>
        <dbReference type="Proteomes" id="UP001451303"/>
    </source>
</evidence>
<gene>
    <name evidence="1" type="ORF">QR685DRAFT_554272</name>
</gene>
<comment type="caution">
    <text evidence="1">The sequence shown here is derived from an EMBL/GenBank/DDBJ whole genome shotgun (WGS) entry which is preliminary data.</text>
</comment>
<organism evidence="1 2">
    <name type="scientific">Neurospora intermedia</name>
    <dbReference type="NCBI Taxonomy" id="5142"/>
    <lineage>
        <taxon>Eukaryota</taxon>
        <taxon>Fungi</taxon>
        <taxon>Dikarya</taxon>
        <taxon>Ascomycota</taxon>
        <taxon>Pezizomycotina</taxon>
        <taxon>Sordariomycetes</taxon>
        <taxon>Sordariomycetidae</taxon>
        <taxon>Sordariales</taxon>
        <taxon>Sordariaceae</taxon>
        <taxon>Neurospora</taxon>
    </lineage>
</organism>
<dbReference type="Proteomes" id="UP001451303">
    <property type="component" value="Unassembled WGS sequence"/>
</dbReference>
<proteinExistence type="predicted"/>
<name>A0ABR3D9R2_NEUIN</name>
<reference evidence="1 2" key="1">
    <citation type="submission" date="2023-09" db="EMBL/GenBank/DDBJ databases">
        <title>Multi-omics analysis of a traditional fermented food reveals byproduct-associated fungal strains for waste-to-food upcycling.</title>
        <authorList>
            <consortium name="Lawrence Berkeley National Laboratory"/>
            <person name="Rekdal V.M."/>
            <person name="Villalobos-Escobedo J.M."/>
            <person name="Rodriguez-Valeron N."/>
            <person name="Garcia M.O."/>
            <person name="Vasquez D.P."/>
            <person name="Damayanti I."/>
            <person name="Sorensen P.M."/>
            <person name="Baidoo E.E."/>
            <person name="De Carvalho A.C."/>
            <person name="Riley R."/>
            <person name="Lipzen A."/>
            <person name="He G."/>
            <person name="Yan M."/>
            <person name="Haridas S."/>
            <person name="Daum C."/>
            <person name="Yoshinaga Y."/>
            <person name="Ng V."/>
            <person name="Grigoriev I.V."/>
            <person name="Munk R."/>
            <person name="Nuraida L."/>
            <person name="Wijaya C.H."/>
            <person name="Morales P.-C."/>
            <person name="Keasling J.D."/>
        </authorList>
    </citation>
    <scope>NUCLEOTIDE SEQUENCE [LARGE SCALE GENOMIC DNA]</scope>
    <source>
        <strain evidence="1 2">FGSC 2613</strain>
    </source>
</reference>